<dbReference type="EMBL" id="RHJS01000002">
    <property type="protein sequence ID" value="RRK34033.1"/>
    <property type="molecule type" value="Genomic_DNA"/>
</dbReference>
<proteinExistence type="predicted"/>
<comment type="caution">
    <text evidence="1">The sequence shown here is derived from an EMBL/GenBank/DDBJ whole genome shotgun (WGS) entry which is preliminary data.</text>
</comment>
<dbReference type="Proteomes" id="UP000274920">
    <property type="component" value="Unassembled WGS sequence"/>
</dbReference>
<protein>
    <submittedName>
        <fullName evidence="1">Uncharacterized protein</fullName>
    </submittedName>
</protein>
<name>A0A3R8LIG9_9FIRM</name>
<sequence>MKEIVNDTAIANSVTATETMKWESTVNAVKKIDYMNVRIKDLLSQIELQSAISSHVCVPDEMFIKKVSKPSTDHHTQKIEFIYGKSIMDAMHGQGTIYDETDKQFLDPVHAINKKYKIVEYELAMNSNMVGKNFQGYSATGLKLLIKKLEEVK</sequence>
<accession>A0A3R8LIG9</accession>
<keyword evidence="2" id="KW-1185">Reference proteome</keyword>
<gene>
    <name evidence="1" type="ORF">EBB54_23790</name>
</gene>
<evidence type="ECO:0000313" key="1">
    <source>
        <dbReference type="EMBL" id="RRK34033.1"/>
    </source>
</evidence>
<dbReference type="RefSeq" id="WP_125129204.1">
    <property type="nucleotide sequence ID" value="NZ_RHJS01000002.1"/>
</dbReference>
<evidence type="ECO:0000313" key="2">
    <source>
        <dbReference type="Proteomes" id="UP000274920"/>
    </source>
</evidence>
<organism evidence="1 2">
    <name type="scientific">Schaedlerella arabinosiphila</name>
    <dbReference type="NCBI Taxonomy" id="2044587"/>
    <lineage>
        <taxon>Bacteria</taxon>
        <taxon>Bacillati</taxon>
        <taxon>Bacillota</taxon>
        <taxon>Clostridia</taxon>
        <taxon>Lachnospirales</taxon>
        <taxon>Lachnospiraceae</taxon>
        <taxon>Schaedlerella</taxon>
    </lineage>
</organism>
<reference evidence="1" key="1">
    <citation type="submission" date="2018-10" db="EMBL/GenBank/DDBJ databases">
        <title>Schaedlerella arabinophila gen. nov. sp. nov., isolated from the mouse intestinal tract and comparative analysis with the genome of the closely related altered Schaedler flora strain ASF502.</title>
        <authorList>
            <person name="Miyake S."/>
            <person name="Soh M."/>
            <person name="Seedorf H."/>
        </authorList>
    </citation>
    <scope>NUCLEOTIDE SEQUENCE [LARGE SCALE GENOMIC DNA]</scope>
    <source>
        <strain evidence="1">DSM 106076</strain>
    </source>
</reference>
<dbReference type="AlphaFoldDB" id="A0A3R8LIG9"/>